<sequence length="43" mass="4868">MFMDNHGIGVASIYPCSIMGCKPRRVRDQEQSPSGEVERREVT</sequence>
<organism evidence="1 2">
    <name type="scientific">Rubroshorea leprosula</name>
    <dbReference type="NCBI Taxonomy" id="152421"/>
    <lineage>
        <taxon>Eukaryota</taxon>
        <taxon>Viridiplantae</taxon>
        <taxon>Streptophyta</taxon>
        <taxon>Embryophyta</taxon>
        <taxon>Tracheophyta</taxon>
        <taxon>Spermatophyta</taxon>
        <taxon>Magnoliopsida</taxon>
        <taxon>eudicotyledons</taxon>
        <taxon>Gunneridae</taxon>
        <taxon>Pentapetalae</taxon>
        <taxon>rosids</taxon>
        <taxon>malvids</taxon>
        <taxon>Malvales</taxon>
        <taxon>Dipterocarpaceae</taxon>
        <taxon>Rubroshorea</taxon>
    </lineage>
</organism>
<name>A0AAV5IAX1_9ROSI</name>
<comment type="caution">
    <text evidence="1">The sequence shown here is derived from an EMBL/GenBank/DDBJ whole genome shotgun (WGS) entry which is preliminary data.</text>
</comment>
<dbReference type="AlphaFoldDB" id="A0AAV5IAX1"/>
<dbReference type="EMBL" id="BPVZ01000008">
    <property type="protein sequence ID" value="GKU95012.1"/>
    <property type="molecule type" value="Genomic_DNA"/>
</dbReference>
<dbReference type="Proteomes" id="UP001054252">
    <property type="component" value="Unassembled WGS sequence"/>
</dbReference>
<protein>
    <submittedName>
        <fullName evidence="1">Uncharacterized protein</fullName>
    </submittedName>
</protein>
<gene>
    <name evidence="1" type="ORF">SLEP1_g8430</name>
</gene>
<proteinExistence type="predicted"/>
<evidence type="ECO:0000313" key="2">
    <source>
        <dbReference type="Proteomes" id="UP001054252"/>
    </source>
</evidence>
<keyword evidence="2" id="KW-1185">Reference proteome</keyword>
<accession>A0AAV5IAX1</accession>
<reference evidence="1 2" key="1">
    <citation type="journal article" date="2021" name="Commun. Biol.">
        <title>The genome of Shorea leprosula (Dipterocarpaceae) highlights the ecological relevance of drought in aseasonal tropical rainforests.</title>
        <authorList>
            <person name="Ng K.K.S."/>
            <person name="Kobayashi M.J."/>
            <person name="Fawcett J.A."/>
            <person name="Hatakeyama M."/>
            <person name="Paape T."/>
            <person name="Ng C.H."/>
            <person name="Ang C.C."/>
            <person name="Tnah L.H."/>
            <person name="Lee C.T."/>
            <person name="Nishiyama T."/>
            <person name="Sese J."/>
            <person name="O'Brien M.J."/>
            <person name="Copetti D."/>
            <person name="Mohd Noor M.I."/>
            <person name="Ong R.C."/>
            <person name="Putra M."/>
            <person name="Sireger I.Z."/>
            <person name="Indrioko S."/>
            <person name="Kosugi Y."/>
            <person name="Izuno A."/>
            <person name="Isagi Y."/>
            <person name="Lee S.L."/>
            <person name="Shimizu K.K."/>
        </authorList>
    </citation>
    <scope>NUCLEOTIDE SEQUENCE [LARGE SCALE GENOMIC DNA]</scope>
    <source>
        <strain evidence="1">214</strain>
    </source>
</reference>
<evidence type="ECO:0000313" key="1">
    <source>
        <dbReference type="EMBL" id="GKU95012.1"/>
    </source>
</evidence>